<dbReference type="PROSITE" id="PS50293">
    <property type="entry name" value="TPR_REGION"/>
    <property type="match status" value="1"/>
</dbReference>
<reference evidence="7 8" key="1">
    <citation type="journal article" date="2019" name="Plant Biotechnol. J.">
        <title>The red bayberry genome and genetic basis of sex determination.</title>
        <authorList>
            <person name="Jia H.M."/>
            <person name="Jia H.J."/>
            <person name="Cai Q.L."/>
            <person name="Wang Y."/>
            <person name="Zhao H.B."/>
            <person name="Yang W.F."/>
            <person name="Wang G.Y."/>
            <person name="Li Y.H."/>
            <person name="Zhan D.L."/>
            <person name="Shen Y.T."/>
            <person name="Niu Q.F."/>
            <person name="Chang L."/>
            <person name="Qiu J."/>
            <person name="Zhao L."/>
            <person name="Xie H.B."/>
            <person name="Fu W.Y."/>
            <person name="Jin J."/>
            <person name="Li X.W."/>
            <person name="Jiao Y."/>
            <person name="Zhou C.C."/>
            <person name="Tu T."/>
            <person name="Chai C.Y."/>
            <person name="Gao J.L."/>
            <person name="Fan L.J."/>
            <person name="van de Weg E."/>
            <person name="Wang J.Y."/>
            <person name="Gao Z.S."/>
        </authorList>
    </citation>
    <scope>NUCLEOTIDE SEQUENCE [LARGE SCALE GENOMIC DNA]</scope>
    <source>
        <tissue evidence="7">Leaves</tissue>
    </source>
</reference>
<feature type="domain" description="DUF547" evidence="6">
    <location>
        <begin position="331"/>
        <end position="463"/>
    </location>
</feature>
<keyword evidence="4" id="KW-0175">Coiled coil</keyword>
<dbReference type="InterPro" id="IPR011990">
    <property type="entry name" value="TPR-like_helical_dom_sf"/>
</dbReference>
<dbReference type="InterPro" id="IPR006869">
    <property type="entry name" value="DUF547"/>
</dbReference>
<dbReference type="PANTHER" id="PTHR15704:SF7">
    <property type="entry name" value="SUPERKILLER COMPLEX PROTEIN 3"/>
    <property type="match status" value="1"/>
</dbReference>
<keyword evidence="8" id="KW-1185">Reference proteome</keyword>
<dbReference type="PANTHER" id="PTHR15704">
    <property type="entry name" value="SUPERKILLER 3 PROTEIN-RELATED"/>
    <property type="match status" value="1"/>
</dbReference>
<evidence type="ECO:0000256" key="2">
    <source>
        <dbReference type="ARBA" id="ARBA00022803"/>
    </source>
</evidence>
<accession>A0A6A1UT16</accession>
<name>A0A6A1UT16_9ROSI</name>
<dbReference type="InterPro" id="IPR019734">
    <property type="entry name" value="TPR_rpt"/>
</dbReference>
<evidence type="ECO:0000256" key="3">
    <source>
        <dbReference type="PROSITE-ProRule" id="PRU00339"/>
    </source>
</evidence>
<feature type="region of interest" description="Disordered" evidence="5">
    <location>
        <begin position="262"/>
        <end position="283"/>
    </location>
</feature>
<organism evidence="7 8">
    <name type="scientific">Morella rubra</name>
    <name type="common">Chinese bayberry</name>
    <dbReference type="NCBI Taxonomy" id="262757"/>
    <lineage>
        <taxon>Eukaryota</taxon>
        <taxon>Viridiplantae</taxon>
        <taxon>Streptophyta</taxon>
        <taxon>Embryophyta</taxon>
        <taxon>Tracheophyta</taxon>
        <taxon>Spermatophyta</taxon>
        <taxon>Magnoliopsida</taxon>
        <taxon>eudicotyledons</taxon>
        <taxon>Gunneridae</taxon>
        <taxon>Pentapetalae</taxon>
        <taxon>rosids</taxon>
        <taxon>fabids</taxon>
        <taxon>Fagales</taxon>
        <taxon>Myricaceae</taxon>
        <taxon>Morella</taxon>
    </lineage>
</organism>
<evidence type="ECO:0000313" key="7">
    <source>
        <dbReference type="EMBL" id="KAB1203482.1"/>
    </source>
</evidence>
<dbReference type="GO" id="GO:0055087">
    <property type="term" value="C:Ski complex"/>
    <property type="evidence" value="ECO:0007669"/>
    <property type="project" value="InterPro"/>
</dbReference>
<dbReference type="Proteomes" id="UP000516437">
    <property type="component" value="Chromosome 8"/>
</dbReference>
<evidence type="ECO:0000256" key="4">
    <source>
        <dbReference type="SAM" id="Coils"/>
    </source>
</evidence>
<feature type="repeat" description="TPR" evidence="3">
    <location>
        <begin position="660"/>
        <end position="693"/>
    </location>
</feature>
<dbReference type="InterPro" id="IPR039226">
    <property type="entry name" value="Ski3/TTC37"/>
</dbReference>
<keyword evidence="2 3" id="KW-0802">TPR repeat</keyword>
<dbReference type="EMBL" id="RXIC02000026">
    <property type="protein sequence ID" value="KAB1203482.1"/>
    <property type="molecule type" value="Genomic_DNA"/>
</dbReference>
<feature type="coiled-coil region" evidence="4">
    <location>
        <begin position="86"/>
        <end position="113"/>
    </location>
</feature>
<sequence>MPSVNFRSSSSSCPSPLYLRFVSAYENGLHGSVLNMSPRISSYFSPVVQLEGPLRNQASLCVDPKKTVGCSINSIPSDGTPTPKSSAELEEEIATLEAEIINLERNLLSLYRTAFKGHLSTLPDTPGPYLEHKIGSSPKLLSDQLHHNMEMHVSKGDLIHHEGMSPAHGWASSDSRSYAVSLKSTSSRERKHADFGHRSLADHLAASCTDSNLNTPDRLSEDIVRCISSIYCKLANHPHAHSGLAASPISSLSSSSIFSSKNPCDSWSPHGNEDAVENRQRRRLKEDSGPYAAMVEVLKICLDDDSFNFAAKMLQNFRWSLVRSLEKVDPKKMKREEKLAFWINIHNALLMHAYLAYGICNRIKSNSIFKAAYNVGGHCINAQDIQCSILGIQSHHSAPWLRTLLYAGKKSKTGSIRHVYALEYPEPLVHFALCSGAYSDPPVRAYTAKNIFWDLRLAKEEFIQTNVHIHKESKVFLPKILYYFAKDMSLSTHGLLEEEESEEAVLRRLEVSIDEHPDDPSLHFDLGLLLWEKGGESKKEKAAEHFVISAKLNPQNVAAFRYLGHYYAQVSVDTQRALKCYQRAVSLNPDDSHSGEALCDLLDKEGKESLEVSVCREASGKSPKAFWAFRRLGYMLVHQNKWSEAVQSLQHAIRGYPTCAELWQALGLAYQRLGRYTAAIKSYGRAIELDETSVFALVESGNICLMLGSFKKNLQFGMFAHAIDILAFESETIEKSGWSKFPDVASPTLGSKVGFERVTCSQKGVEQFQKALEISPQSVSAEYGLASGLLGLAKECINLGAFRWGASLLEEATSVAKASTHLAGNVSCIWKLHGDIQLTYAKCFPWTEEGQGLEFGPEAFTASILSWKHTGCLAARSAKCSYQRALHLAPWQANIYADIAIASDLISSLSKSYENNLSAWQLSEKMALGALLLEGDNYEFWVALGYLSGHNALKQHALIRGLQLDVSLAMGWGYLGKLYRKVGANQLSKQAFDYARSIDPSLPLPWAGMSADFHARDLPLDEAFESCLRAVQILPLAQFQIGLAKLALLSGNLSSSQVFGAIQQAVQHAPHYPESHNLNGLVCESRFDFQSAAAAYRLARHAISSFSASVPRSHMRDISVNLARSLCKAGNALDALQECENLKKEGVLDAEGLQIYALCLWRLGKLDSALSVVRNLAVGLSTMKQTSMAAPVSFIWRMLYCMSGLDSAISNIQETPKGLFQNSRILFVVTAINALDQSNRLESVVSRSQSFLKSHEEIIGIDILVALGIIVKRATEFGLGFQSGVAYLRKALHKFPDSSLMRGLPDRLADYRNLLGYLLLSSKEWNDAHIATRCCTVDGSDRTSKGCLKSASEILGAGAVACYAIGNKNPKFTFPTCTNQCMNEPGAIQQLQNLQSGNKIGCINHAINASVLLLPDTYLFFSHLQLCRAHAAEGDIINLQKEYIKCLELKTDYHIGWMCLKFMESQYDVQTDSNILELSFKESSKERNSSWRMWMAIFNLAWGLISMWNQDFLSAEEFLAQACSLAGSESCLFLCHGATCMELARQLCSSHFLSCAVKSLAQAQETLAFPYLLCQYCWHRQREVSVLKKNGRETSVLNGFLRHQVCYPIRSPFQEVGTLQGLQMRPPELFFQMHLLARLSKSVSTSSSNIECCQSPERWVLRAIHTNPSCSRYWKVLQKLIT</sequence>
<dbReference type="Pfam" id="PF04784">
    <property type="entry name" value="DUF547"/>
    <property type="match status" value="1"/>
</dbReference>
<dbReference type="SUPFAM" id="SSF48452">
    <property type="entry name" value="TPR-like"/>
    <property type="match status" value="3"/>
</dbReference>
<dbReference type="Pfam" id="PF00515">
    <property type="entry name" value="TPR_1"/>
    <property type="match status" value="1"/>
</dbReference>
<evidence type="ECO:0000256" key="1">
    <source>
        <dbReference type="ARBA" id="ARBA00022737"/>
    </source>
</evidence>
<comment type="caution">
    <text evidence="7">The sequence shown here is derived from an EMBL/GenBank/DDBJ whole genome shotgun (WGS) entry which is preliminary data.</text>
</comment>
<feature type="compositionally biased region" description="Basic and acidic residues" evidence="5">
    <location>
        <begin position="271"/>
        <end position="283"/>
    </location>
</feature>
<dbReference type="Gene3D" id="1.25.40.10">
    <property type="entry name" value="Tetratricopeptide repeat domain"/>
    <property type="match status" value="2"/>
</dbReference>
<keyword evidence="1" id="KW-0677">Repeat</keyword>
<dbReference type="SMART" id="SM00028">
    <property type="entry name" value="TPR"/>
    <property type="match status" value="6"/>
</dbReference>
<dbReference type="GO" id="GO:0006401">
    <property type="term" value="P:RNA catabolic process"/>
    <property type="evidence" value="ECO:0007669"/>
    <property type="project" value="InterPro"/>
</dbReference>
<proteinExistence type="predicted"/>
<evidence type="ECO:0000313" key="8">
    <source>
        <dbReference type="Proteomes" id="UP000516437"/>
    </source>
</evidence>
<evidence type="ECO:0000256" key="5">
    <source>
        <dbReference type="SAM" id="MobiDB-lite"/>
    </source>
</evidence>
<dbReference type="OrthoDB" id="421075at2759"/>
<gene>
    <name evidence="7" type="ORF">CJ030_MR8G001584</name>
</gene>
<evidence type="ECO:0000259" key="6">
    <source>
        <dbReference type="Pfam" id="PF04784"/>
    </source>
</evidence>
<protein>
    <submittedName>
        <fullName evidence="7">Tetratricopeptide repeat protein 37</fullName>
    </submittedName>
</protein>
<dbReference type="PROSITE" id="PS50005">
    <property type="entry name" value="TPR"/>
    <property type="match status" value="1"/>
</dbReference>